<protein>
    <submittedName>
        <fullName evidence="1">Uncharacterized protein</fullName>
    </submittedName>
</protein>
<proteinExistence type="predicted"/>
<evidence type="ECO:0000313" key="1">
    <source>
        <dbReference type="EMBL" id="OQR94992.1"/>
    </source>
</evidence>
<comment type="caution">
    <text evidence="1">The sequence shown here is derived from an EMBL/GenBank/DDBJ whole genome shotgun (WGS) entry which is preliminary data.</text>
</comment>
<dbReference type="EMBL" id="JNBR01000341">
    <property type="protein sequence ID" value="OQR94992.1"/>
    <property type="molecule type" value="Genomic_DNA"/>
</dbReference>
<name>A0A1V9ZAL2_ACHHY</name>
<gene>
    <name evidence="1" type="ORF">ACHHYP_00630</name>
</gene>
<dbReference type="OrthoDB" id="2158423at2759"/>
<sequence length="214" mass="23318">MVTLGAGETLGFKALPHPLGDLPTSNGHDWSALYPQLSFEQALAYLPNQWERGAVQCQIITLTCAQPISILLYNDRAFADGQRPAAEKAERLRAAYAALQQQQPGHLRPLPTAKPLMDAFGDLHVAIVAMDAEAPELILPHAMTTPAWLHISAALVVLEESASRPCSLGRIVGREDIHRSYLHDCAAWVPQLNLSLPSMTALTTEMDAFFDADT</sequence>
<reference evidence="1 2" key="1">
    <citation type="journal article" date="2014" name="Genome Biol. Evol.">
        <title>The secreted proteins of Achlya hypogyna and Thraustotheca clavata identify the ancestral oomycete secretome and reveal gene acquisitions by horizontal gene transfer.</title>
        <authorList>
            <person name="Misner I."/>
            <person name="Blouin N."/>
            <person name="Leonard G."/>
            <person name="Richards T.A."/>
            <person name="Lane C.E."/>
        </authorList>
    </citation>
    <scope>NUCLEOTIDE SEQUENCE [LARGE SCALE GENOMIC DNA]</scope>
    <source>
        <strain evidence="1 2">ATCC 48635</strain>
    </source>
</reference>
<dbReference type="AlphaFoldDB" id="A0A1V9ZAL2"/>
<keyword evidence="2" id="KW-1185">Reference proteome</keyword>
<organism evidence="1 2">
    <name type="scientific">Achlya hypogyna</name>
    <name type="common">Oomycete</name>
    <name type="synonym">Protoachlya hypogyna</name>
    <dbReference type="NCBI Taxonomy" id="1202772"/>
    <lineage>
        <taxon>Eukaryota</taxon>
        <taxon>Sar</taxon>
        <taxon>Stramenopiles</taxon>
        <taxon>Oomycota</taxon>
        <taxon>Saprolegniomycetes</taxon>
        <taxon>Saprolegniales</taxon>
        <taxon>Achlyaceae</taxon>
        <taxon>Achlya</taxon>
    </lineage>
</organism>
<accession>A0A1V9ZAL2</accession>
<evidence type="ECO:0000313" key="2">
    <source>
        <dbReference type="Proteomes" id="UP000243579"/>
    </source>
</evidence>
<dbReference type="Proteomes" id="UP000243579">
    <property type="component" value="Unassembled WGS sequence"/>
</dbReference>